<evidence type="ECO:0000313" key="9">
    <source>
        <dbReference type="WBParaSite" id="Minc3s01696g25684"/>
    </source>
</evidence>
<dbReference type="GO" id="GO:0004348">
    <property type="term" value="F:glucosylceramidase activity"/>
    <property type="evidence" value="ECO:0007669"/>
    <property type="project" value="UniProtKB-EC"/>
</dbReference>
<dbReference type="InterPro" id="IPR017853">
    <property type="entry name" value="GH"/>
</dbReference>
<dbReference type="InterPro" id="IPR002223">
    <property type="entry name" value="Kunitz_BPTI"/>
</dbReference>
<dbReference type="GO" id="GO:0004867">
    <property type="term" value="F:serine-type endopeptidase inhibitor activity"/>
    <property type="evidence" value="ECO:0007669"/>
    <property type="project" value="InterPro"/>
</dbReference>
<sequence>MNELCQNACKPQLCLQNSQVGTLCGNSRRSVTRWAFVARENACRSFNYNGCNGNCNNFLSQQTCEFAFIDGFGASTAWNGAVPNQTMNELFGTLGYSILRIRIDENKRWADELSNAKKALKLNATVFASPWTAPAIMKVNKQDEPGPLSSNQYSDYADYLKSVVDYFKNNSAPLYAISIINEPDYSDNPMTFTTDQMKNFLKNFAERIKSGSNIKIMAPESYGYRRDMNDAILNDPQSASAVDIIASHGYGFIMKPQPLVKKSGKKFWMTEHFIDGNDFNSVMKQAEDIHNCLTIAEFNAYIHWWLRGNSITMMLLYQNWQLTPKAFVIGHYAKFIRPGYFRVNSVSSNNNNLLVSAYTGNGKVVIVAINMGSSPISEQFSINGGTLPSSFSSYITSQGKNFQQQNNINVTEGGSFTYSFPSQSVTTLVSV</sequence>
<evidence type="ECO:0000259" key="7">
    <source>
        <dbReference type="PROSITE" id="PS50279"/>
    </source>
</evidence>
<dbReference type="SUPFAM" id="SSF51445">
    <property type="entry name" value="(Trans)glycosidases"/>
    <property type="match status" value="1"/>
</dbReference>
<dbReference type="InterPro" id="IPR036880">
    <property type="entry name" value="Kunitz_BPTI_sf"/>
</dbReference>
<keyword evidence="6" id="KW-0326">Glycosidase</keyword>
<dbReference type="PANTHER" id="PTHR11069">
    <property type="entry name" value="GLUCOSYLCERAMIDASE"/>
    <property type="match status" value="1"/>
</dbReference>
<keyword evidence="4" id="KW-0732">Signal</keyword>
<dbReference type="Proteomes" id="UP000887563">
    <property type="component" value="Unplaced"/>
</dbReference>
<keyword evidence="6" id="KW-0746">Sphingolipid metabolism</keyword>
<evidence type="ECO:0000313" key="8">
    <source>
        <dbReference type="Proteomes" id="UP000887563"/>
    </source>
</evidence>
<dbReference type="InterPro" id="IPR020901">
    <property type="entry name" value="Prtase_inh_Kunz-CS"/>
</dbReference>
<dbReference type="AlphaFoldDB" id="A0A914MDM1"/>
<evidence type="ECO:0000256" key="6">
    <source>
        <dbReference type="RuleBase" id="RU361188"/>
    </source>
</evidence>
<dbReference type="Pfam" id="PF02055">
    <property type="entry name" value="Glyco_hydro_30"/>
    <property type="match status" value="1"/>
</dbReference>
<keyword evidence="6" id="KW-0443">Lipid metabolism</keyword>
<dbReference type="Pfam" id="PF00014">
    <property type="entry name" value="Kunitz_BPTI"/>
    <property type="match status" value="1"/>
</dbReference>
<dbReference type="SUPFAM" id="SSF57362">
    <property type="entry name" value="BPTI-like"/>
    <property type="match status" value="1"/>
</dbReference>
<dbReference type="GO" id="GO:0006665">
    <property type="term" value="P:sphingolipid metabolic process"/>
    <property type="evidence" value="ECO:0007669"/>
    <property type="project" value="InterPro"/>
</dbReference>
<proteinExistence type="inferred from homology"/>
<dbReference type="SMART" id="SM00131">
    <property type="entry name" value="KU"/>
    <property type="match status" value="1"/>
</dbReference>
<dbReference type="PROSITE" id="PS50279">
    <property type="entry name" value="BPTI_KUNITZ_2"/>
    <property type="match status" value="1"/>
</dbReference>
<dbReference type="PROSITE" id="PS00280">
    <property type="entry name" value="BPTI_KUNITZ_1"/>
    <property type="match status" value="1"/>
</dbReference>
<dbReference type="PANTHER" id="PTHR11069:SF38">
    <property type="entry name" value="GLUCURONOXYLANASE XYNC"/>
    <property type="match status" value="1"/>
</dbReference>
<keyword evidence="5 6" id="KW-0378">Hydrolase</keyword>
<feature type="domain" description="BPTI/Kunitz inhibitor" evidence="7">
    <location>
        <begin position="14"/>
        <end position="68"/>
    </location>
</feature>
<evidence type="ECO:0000256" key="5">
    <source>
        <dbReference type="ARBA" id="ARBA00022801"/>
    </source>
</evidence>
<evidence type="ECO:0000256" key="4">
    <source>
        <dbReference type="ARBA" id="ARBA00022729"/>
    </source>
</evidence>
<dbReference type="Gene3D" id="2.60.40.1180">
    <property type="entry name" value="Golgi alpha-mannosidase II"/>
    <property type="match status" value="1"/>
</dbReference>
<name>A0A914MDM1_MELIC</name>
<evidence type="ECO:0000256" key="1">
    <source>
        <dbReference type="ARBA" id="ARBA00001013"/>
    </source>
</evidence>
<dbReference type="InterPro" id="IPR013780">
    <property type="entry name" value="Glyco_hydro_b"/>
</dbReference>
<evidence type="ECO:0000256" key="2">
    <source>
        <dbReference type="ARBA" id="ARBA00005382"/>
    </source>
</evidence>
<dbReference type="WBParaSite" id="Minc3s01696g25684">
    <property type="protein sequence ID" value="Minc3s01696g25684"/>
    <property type="gene ID" value="Minc3s01696g25684"/>
</dbReference>
<dbReference type="Gene3D" id="4.10.410.10">
    <property type="entry name" value="Pancreatic trypsin inhibitor Kunitz domain"/>
    <property type="match status" value="1"/>
</dbReference>
<organism evidence="8 9">
    <name type="scientific">Meloidogyne incognita</name>
    <name type="common">Southern root-knot nematode worm</name>
    <name type="synonym">Oxyuris incognita</name>
    <dbReference type="NCBI Taxonomy" id="6306"/>
    <lineage>
        <taxon>Eukaryota</taxon>
        <taxon>Metazoa</taxon>
        <taxon>Ecdysozoa</taxon>
        <taxon>Nematoda</taxon>
        <taxon>Chromadorea</taxon>
        <taxon>Rhabditida</taxon>
        <taxon>Tylenchina</taxon>
        <taxon>Tylenchomorpha</taxon>
        <taxon>Tylenchoidea</taxon>
        <taxon>Meloidogynidae</taxon>
        <taxon>Meloidogyninae</taxon>
        <taxon>Meloidogyne</taxon>
        <taxon>Meloidogyne incognita group</taxon>
    </lineage>
</organism>
<reference evidence="9" key="1">
    <citation type="submission" date="2022-11" db="UniProtKB">
        <authorList>
            <consortium name="WormBaseParasite"/>
        </authorList>
    </citation>
    <scope>IDENTIFICATION</scope>
</reference>
<dbReference type="InterPro" id="IPR033453">
    <property type="entry name" value="Glyco_hydro_30_TIM-barrel"/>
</dbReference>
<dbReference type="EC" id="3.2.1.45" evidence="3 6"/>
<protein>
    <recommendedName>
        <fullName evidence="3 6">Glucosylceramidase</fullName>
        <ecNumber evidence="3 6">3.2.1.45</ecNumber>
    </recommendedName>
</protein>
<evidence type="ECO:0000256" key="3">
    <source>
        <dbReference type="ARBA" id="ARBA00012658"/>
    </source>
</evidence>
<dbReference type="SUPFAM" id="SSF51011">
    <property type="entry name" value="Glycosyl hydrolase domain"/>
    <property type="match status" value="1"/>
</dbReference>
<dbReference type="GO" id="GO:0016020">
    <property type="term" value="C:membrane"/>
    <property type="evidence" value="ECO:0007669"/>
    <property type="project" value="GOC"/>
</dbReference>
<dbReference type="InterPro" id="IPR001139">
    <property type="entry name" value="Glyco_hydro_30"/>
</dbReference>
<comment type="similarity">
    <text evidence="2 6">Belongs to the glycosyl hydrolase 30 family.</text>
</comment>
<keyword evidence="8" id="KW-1185">Reference proteome</keyword>
<dbReference type="Gene3D" id="3.20.20.80">
    <property type="entry name" value="Glycosidases"/>
    <property type="match status" value="1"/>
</dbReference>
<comment type="catalytic activity">
    <reaction evidence="1">
        <text>a beta-D-glucosyl-(1&lt;-&gt;1')-N-acylsphing-4-enine + H2O = an N-acylsphing-4-enine + D-glucose</text>
        <dbReference type="Rhea" id="RHEA:13269"/>
        <dbReference type="ChEBI" id="CHEBI:4167"/>
        <dbReference type="ChEBI" id="CHEBI:15377"/>
        <dbReference type="ChEBI" id="CHEBI:22801"/>
        <dbReference type="ChEBI" id="CHEBI:52639"/>
        <dbReference type="EC" id="3.2.1.45"/>
    </reaction>
    <physiologicalReaction direction="left-to-right" evidence="1">
        <dbReference type="Rhea" id="RHEA:13270"/>
    </physiologicalReaction>
</comment>
<accession>A0A914MDM1</accession>